<keyword evidence="1" id="KW-0732">Signal</keyword>
<evidence type="ECO:0000313" key="2">
    <source>
        <dbReference type="EMBL" id="KAG2545072.1"/>
    </source>
</evidence>
<evidence type="ECO:0000256" key="1">
    <source>
        <dbReference type="SAM" id="SignalP"/>
    </source>
</evidence>
<keyword evidence="3" id="KW-1185">Reference proteome</keyword>
<dbReference type="Proteomes" id="UP000823388">
    <property type="component" value="Chromosome 9K"/>
</dbReference>
<evidence type="ECO:0000313" key="3">
    <source>
        <dbReference type="Proteomes" id="UP000823388"/>
    </source>
</evidence>
<sequence length="63" mass="7310">MRRRWLSADGVLALLHPFLVDSVQELVWERSRTKVVQPPAGMERQMGDLILCNRMCFLSFCSD</sequence>
<comment type="caution">
    <text evidence="2">The sequence shown here is derived from an EMBL/GenBank/DDBJ whole genome shotgun (WGS) entry which is preliminary data.</text>
</comment>
<dbReference type="EMBL" id="CM029053">
    <property type="protein sequence ID" value="KAG2545072.1"/>
    <property type="molecule type" value="Genomic_DNA"/>
</dbReference>
<feature type="chain" id="PRO_5035719908" evidence="1">
    <location>
        <begin position="23"/>
        <end position="63"/>
    </location>
</feature>
<proteinExistence type="predicted"/>
<gene>
    <name evidence="2" type="ORF">PVAP13_9KG404608</name>
</gene>
<accession>A0A8T0N9X5</accession>
<organism evidence="2 3">
    <name type="scientific">Panicum virgatum</name>
    <name type="common">Blackwell switchgrass</name>
    <dbReference type="NCBI Taxonomy" id="38727"/>
    <lineage>
        <taxon>Eukaryota</taxon>
        <taxon>Viridiplantae</taxon>
        <taxon>Streptophyta</taxon>
        <taxon>Embryophyta</taxon>
        <taxon>Tracheophyta</taxon>
        <taxon>Spermatophyta</taxon>
        <taxon>Magnoliopsida</taxon>
        <taxon>Liliopsida</taxon>
        <taxon>Poales</taxon>
        <taxon>Poaceae</taxon>
        <taxon>PACMAD clade</taxon>
        <taxon>Panicoideae</taxon>
        <taxon>Panicodae</taxon>
        <taxon>Paniceae</taxon>
        <taxon>Panicinae</taxon>
        <taxon>Panicum</taxon>
        <taxon>Panicum sect. Hiantes</taxon>
    </lineage>
</organism>
<protein>
    <submittedName>
        <fullName evidence="2">Uncharacterized protein</fullName>
    </submittedName>
</protein>
<reference evidence="2" key="1">
    <citation type="submission" date="2020-05" db="EMBL/GenBank/DDBJ databases">
        <title>WGS assembly of Panicum virgatum.</title>
        <authorList>
            <person name="Lovell J.T."/>
            <person name="Jenkins J."/>
            <person name="Shu S."/>
            <person name="Juenger T.E."/>
            <person name="Schmutz J."/>
        </authorList>
    </citation>
    <scope>NUCLEOTIDE SEQUENCE</scope>
    <source>
        <strain evidence="2">AP13</strain>
    </source>
</reference>
<name>A0A8T0N9X5_PANVG</name>
<dbReference type="AlphaFoldDB" id="A0A8T0N9X5"/>
<feature type="signal peptide" evidence="1">
    <location>
        <begin position="1"/>
        <end position="22"/>
    </location>
</feature>